<proteinExistence type="predicted"/>
<dbReference type="EMBL" id="JH712208">
    <property type="protein sequence ID" value="EFO25082.1"/>
    <property type="molecule type" value="Genomic_DNA"/>
</dbReference>
<dbReference type="KEGG" id="loa:LOAG_03404"/>
<dbReference type="RefSeq" id="XP_003138989.1">
    <property type="nucleotide sequence ID" value="XM_003138941.1"/>
</dbReference>
<accession>A0A1S0U4H3</accession>
<gene>
    <name evidence="1" type="ORF">LOAG_03404</name>
</gene>
<dbReference type="GeneID" id="9940792"/>
<dbReference type="CTD" id="9940792"/>
<dbReference type="InParanoid" id="A0A1S0U4H3"/>
<sequence>MRCLPFKQCTCFTACQLYKNFTTEEGDVRPKETHILLLFERLISFLSMQMAKCRSVCKALSKGLKGHRSTSEQMMRHTTASHTDRFFNVTNKKLCITFRILKTESYSLHPYCTCQLKFVEVSCEDTSKRVSVGNAEKPKFFGKTKNNGRN</sequence>
<dbReference type="AlphaFoldDB" id="A0A1S0U4H3"/>
<name>A0A1S0U4H3_LOALO</name>
<reference evidence="1" key="1">
    <citation type="submission" date="2012-04" db="EMBL/GenBank/DDBJ databases">
        <title>The Genome Sequence of Loa loa.</title>
        <authorList>
            <consortium name="The Broad Institute Genome Sequencing Platform"/>
            <consortium name="Broad Institute Genome Sequencing Center for Infectious Disease"/>
            <person name="Nutman T.B."/>
            <person name="Fink D.L."/>
            <person name="Russ C."/>
            <person name="Young S."/>
            <person name="Zeng Q."/>
            <person name="Gargeya S."/>
            <person name="Alvarado L."/>
            <person name="Berlin A."/>
            <person name="Chapman S.B."/>
            <person name="Chen Z."/>
            <person name="Freedman E."/>
            <person name="Gellesch M."/>
            <person name="Goldberg J."/>
            <person name="Griggs A."/>
            <person name="Gujja S."/>
            <person name="Heilman E.R."/>
            <person name="Heiman D."/>
            <person name="Howarth C."/>
            <person name="Mehta T."/>
            <person name="Neiman D."/>
            <person name="Pearson M."/>
            <person name="Roberts A."/>
            <person name="Saif S."/>
            <person name="Shea T."/>
            <person name="Shenoy N."/>
            <person name="Sisk P."/>
            <person name="Stolte C."/>
            <person name="Sykes S."/>
            <person name="White J."/>
            <person name="Yandava C."/>
            <person name="Haas B."/>
            <person name="Henn M.R."/>
            <person name="Nusbaum C."/>
            <person name="Birren B."/>
        </authorList>
    </citation>
    <scope>NUCLEOTIDE SEQUENCE [LARGE SCALE GENOMIC DNA]</scope>
</reference>
<protein>
    <submittedName>
        <fullName evidence="1">Uncharacterized protein</fullName>
    </submittedName>
</protein>
<organism evidence="1">
    <name type="scientific">Loa loa</name>
    <name type="common">Eye worm</name>
    <name type="synonym">Filaria loa</name>
    <dbReference type="NCBI Taxonomy" id="7209"/>
    <lineage>
        <taxon>Eukaryota</taxon>
        <taxon>Metazoa</taxon>
        <taxon>Ecdysozoa</taxon>
        <taxon>Nematoda</taxon>
        <taxon>Chromadorea</taxon>
        <taxon>Rhabditida</taxon>
        <taxon>Spirurina</taxon>
        <taxon>Spiruromorpha</taxon>
        <taxon>Filarioidea</taxon>
        <taxon>Onchocercidae</taxon>
        <taxon>Loa</taxon>
    </lineage>
</organism>
<evidence type="ECO:0000313" key="1">
    <source>
        <dbReference type="EMBL" id="EFO25082.1"/>
    </source>
</evidence>